<proteinExistence type="predicted"/>
<dbReference type="AlphaFoldDB" id="A0A415M2M5"/>
<dbReference type="EMBL" id="QROV01000008">
    <property type="protein sequence ID" value="RHL60615.1"/>
    <property type="molecule type" value="Genomic_DNA"/>
</dbReference>
<evidence type="ECO:0000256" key="1">
    <source>
        <dbReference type="SAM" id="Phobius"/>
    </source>
</evidence>
<evidence type="ECO:0008006" key="4">
    <source>
        <dbReference type="Google" id="ProtNLM"/>
    </source>
</evidence>
<evidence type="ECO:0000313" key="2">
    <source>
        <dbReference type="EMBL" id="RHL60615.1"/>
    </source>
</evidence>
<name>A0A415M2M5_BACT4</name>
<feature type="transmembrane region" description="Helical" evidence="1">
    <location>
        <begin position="119"/>
        <end position="140"/>
    </location>
</feature>
<feature type="transmembrane region" description="Helical" evidence="1">
    <location>
        <begin position="66"/>
        <end position="84"/>
    </location>
</feature>
<feature type="transmembrane region" description="Helical" evidence="1">
    <location>
        <begin position="36"/>
        <end position="54"/>
    </location>
</feature>
<comment type="caution">
    <text evidence="2">The sequence shown here is derived from an EMBL/GenBank/DDBJ whole genome shotgun (WGS) entry which is preliminary data.</text>
</comment>
<evidence type="ECO:0000313" key="3">
    <source>
        <dbReference type="Proteomes" id="UP000283616"/>
    </source>
</evidence>
<reference evidence="2 3" key="1">
    <citation type="submission" date="2018-08" db="EMBL/GenBank/DDBJ databases">
        <title>A genome reference for cultivated species of the human gut microbiota.</title>
        <authorList>
            <person name="Zou Y."/>
            <person name="Xue W."/>
            <person name="Luo G."/>
        </authorList>
    </citation>
    <scope>NUCLEOTIDE SEQUENCE [LARGE SCALE GENOMIC DNA]</scope>
    <source>
        <strain evidence="2 3">AF37-12</strain>
    </source>
</reference>
<sequence>MYGWFDFFYCRNLSEHLWGWDMNTHGFTKELCYNTIGLYTLLISTIVMVTYYYFIDHPRFCKWWSWAIMAVFNSIMCLLLGYYFTYMDYDSGRISDDLMYVRDEQGQVVSQLINESDCWGFGISNMIIAFIFFLILSLIFKWWSTAAKYSPF</sequence>
<accession>A0A415M2M5</accession>
<dbReference type="Proteomes" id="UP000283616">
    <property type="component" value="Unassembled WGS sequence"/>
</dbReference>
<organism evidence="2 3">
    <name type="scientific">Bacteroides thetaiotaomicron</name>
    <dbReference type="NCBI Taxonomy" id="818"/>
    <lineage>
        <taxon>Bacteria</taxon>
        <taxon>Pseudomonadati</taxon>
        <taxon>Bacteroidota</taxon>
        <taxon>Bacteroidia</taxon>
        <taxon>Bacteroidales</taxon>
        <taxon>Bacteroidaceae</taxon>
        <taxon>Bacteroides</taxon>
    </lineage>
</organism>
<keyword evidence="1" id="KW-1133">Transmembrane helix</keyword>
<keyword evidence="1" id="KW-0472">Membrane</keyword>
<gene>
    <name evidence="2" type="ORF">DW011_09230</name>
</gene>
<keyword evidence="1" id="KW-0812">Transmembrane</keyword>
<protein>
    <recommendedName>
        <fullName evidence="4">Transmembrane protein</fullName>
    </recommendedName>
</protein>